<evidence type="ECO:0000313" key="2">
    <source>
        <dbReference type="Proteomes" id="UP000183190"/>
    </source>
</evidence>
<name>A0A1H6J2J0_RUMFL</name>
<dbReference type="RefSeq" id="WP_074715630.1">
    <property type="nucleotide sequence ID" value="NZ_FNWV01000003.1"/>
</dbReference>
<protein>
    <recommendedName>
        <fullName evidence="3">DUF3795 domain-containing protein</fullName>
    </recommendedName>
</protein>
<gene>
    <name evidence="1" type="ORF">SAMN02910265_01315</name>
</gene>
<organism evidence="1 2">
    <name type="scientific">Ruminococcus flavefaciens</name>
    <dbReference type="NCBI Taxonomy" id="1265"/>
    <lineage>
        <taxon>Bacteria</taxon>
        <taxon>Bacillati</taxon>
        <taxon>Bacillota</taxon>
        <taxon>Clostridia</taxon>
        <taxon>Eubacteriales</taxon>
        <taxon>Oscillospiraceae</taxon>
        <taxon>Ruminococcus</taxon>
    </lineage>
</organism>
<reference evidence="1 2" key="1">
    <citation type="submission" date="2016-10" db="EMBL/GenBank/DDBJ databases">
        <authorList>
            <person name="de Groot N.N."/>
        </authorList>
    </citation>
    <scope>NUCLEOTIDE SEQUENCE [LARGE SCALE GENOMIC DNA]</scope>
    <source>
        <strain evidence="1 2">YAD2003</strain>
    </source>
</reference>
<dbReference type="OrthoDB" id="359038at2"/>
<proteinExistence type="predicted"/>
<dbReference type="EMBL" id="FNWV01000003">
    <property type="protein sequence ID" value="SEH53095.1"/>
    <property type="molecule type" value="Genomic_DNA"/>
</dbReference>
<dbReference type="AlphaFoldDB" id="A0A1H6J2J0"/>
<evidence type="ECO:0000313" key="1">
    <source>
        <dbReference type="EMBL" id="SEH53095.1"/>
    </source>
</evidence>
<evidence type="ECO:0008006" key="3">
    <source>
        <dbReference type="Google" id="ProtNLM"/>
    </source>
</evidence>
<sequence length="131" mass="15076">MKRGLGIARCGLACCLCSENSECKGCKRDGFKELSWCKDAEWCENRKCVIEKGLRGCYECEPANCRKGLYAEKIKARAFAEFARRYGIDELLDCLERNEKAGIVYHREGIMGDYDEFDDMEKLMDFIRNGN</sequence>
<accession>A0A1H6J2J0</accession>
<dbReference type="Proteomes" id="UP000183190">
    <property type="component" value="Unassembled WGS sequence"/>
</dbReference>